<proteinExistence type="predicted"/>
<reference evidence="2" key="1">
    <citation type="journal article" date="2015" name="PLoS Genet.">
        <title>Genome Sequence and Transcriptome Analyses of Chrysochromulina tobin: Metabolic Tools for Enhanced Algal Fitness in the Prominent Order Prymnesiales (Haptophyceae).</title>
        <authorList>
            <person name="Hovde B.T."/>
            <person name="Deodato C.R."/>
            <person name="Hunsperger H.M."/>
            <person name="Ryken S.A."/>
            <person name="Yost W."/>
            <person name="Jha R.K."/>
            <person name="Patterson J."/>
            <person name="Monnat R.J. Jr."/>
            <person name="Barlow S.B."/>
            <person name="Starkenburg S.R."/>
            <person name="Cattolico R.A."/>
        </authorList>
    </citation>
    <scope>NUCLEOTIDE SEQUENCE</scope>
    <source>
        <strain evidence="2">CCMP291</strain>
    </source>
</reference>
<evidence type="ECO:0000313" key="2">
    <source>
        <dbReference type="Proteomes" id="UP000037460"/>
    </source>
</evidence>
<keyword evidence="2" id="KW-1185">Reference proteome</keyword>
<dbReference type="EMBL" id="JWZX01003346">
    <property type="protein sequence ID" value="KOO21641.1"/>
    <property type="molecule type" value="Genomic_DNA"/>
</dbReference>
<comment type="caution">
    <text evidence="1">The sequence shown here is derived from an EMBL/GenBank/DDBJ whole genome shotgun (WGS) entry which is preliminary data.</text>
</comment>
<gene>
    <name evidence="1" type="ORF">Ctob_000951</name>
</gene>
<dbReference type="AlphaFoldDB" id="A0A0M0J4X3"/>
<dbReference type="Proteomes" id="UP000037460">
    <property type="component" value="Unassembled WGS sequence"/>
</dbReference>
<accession>A0A0M0J4X3</accession>
<protein>
    <submittedName>
        <fullName evidence="1">Uncharacterized protein</fullName>
    </submittedName>
</protein>
<sequence>MPLDGVVKAFEAADGANLIGWQRWVSKEDRLSQTHRPSYATFANRELLDYHMSTKSLYPDPCYAPAPNLQKGRSCNEWACFAGLKGNSDPITGYSSRWTEARSRRPAPFLHLRQGSCSKQAFAAHRPLDVKPVDRTVLEAKLRKPEPPPVVVPHVMSMPELAPVRNERMGRRMNSLGLDANDSTIHEIAFNYN</sequence>
<evidence type="ECO:0000313" key="1">
    <source>
        <dbReference type="EMBL" id="KOO21641.1"/>
    </source>
</evidence>
<organism evidence="1 2">
    <name type="scientific">Chrysochromulina tobinii</name>
    <dbReference type="NCBI Taxonomy" id="1460289"/>
    <lineage>
        <taxon>Eukaryota</taxon>
        <taxon>Haptista</taxon>
        <taxon>Haptophyta</taxon>
        <taxon>Prymnesiophyceae</taxon>
        <taxon>Prymnesiales</taxon>
        <taxon>Chrysochromulinaceae</taxon>
        <taxon>Chrysochromulina</taxon>
    </lineage>
</organism>
<name>A0A0M0J4X3_9EUKA</name>